<dbReference type="EMBL" id="LK932994">
    <property type="protein sequence ID" value="CDT12719.1"/>
    <property type="molecule type" value="Genomic_DNA"/>
</dbReference>
<dbReference type="RefSeq" id="WP_003430785.1">
    <property type="nucleotide sequence ID" value="NZ_AP025558.1"/>
</dbReference>
<dbReference type="InterPro" id="IPR027396">
    <property type="entry name" value="DsrEFH-like"/>
</dbReference>
<reference evidence="4" key="4">
    <citation type="submission" date="2021-06" db="EMBL/GenBank/DDBJ databases">
        <authorList>
            <consortium name="NCBI Pathogen Detection Project"/>
        </authorList>
    </citation>
    <scope>NUCLEOTIDE SEQUENCE</scope>
    <source>
        <strain evidence="5">Clostridioides</strain>
        <strain evidence="4">HN1000</strain>
    </source>
</reference>
<dbReference type="EMBL" id="CAADAN010000001">
    <property type="protein sequence ID" value="VFD29335.1"/>
    <property type="molecule type" value="Genomic_DNA"/>
</dbReference>
<dbReference type="GeneID" id="66354763"/>
<evidence type="ECO:0000313" key="2">
    <source>
        <dbReference type="EMBL" id="CDS87853.1"/>
    </source>
</evidence>
<evidence type="ECO:0000313" key="11">
    <source>
        <dbReference type="Proteomes" id="UP000411588"/>
    </source>
</evidence>
<dbReference type="Proteomes" id="UP000879542">
    <property type="component" value="Unassembled WGS sequence"/>
</dbReference>
<protein>
    <submittedName>
        <fullName evidence="4">DsrE family protein</fullName>
    </submittedName>
</protein>
<reference evidence="4" key="2">
    <citation type="journal article" date="2018" name="Genome Biol.">
        <title>SKESA: strategic k-mer extension for scrupulous assemblies.</title>
        <authorList>
            <person name="Souvorov A."/>
            <person name="Agarwala R."/>
            <person name="Lipman D.J."/>
        </authorList>
    </citation>
    <scope>NUCLEOTIDE SEQUENCE</scope>
    <source>
        <strain evidence="5">Clostridioides</strain>
        <strain evidence="4">HN1000</strain>
    </source>
</reference>
<dbReference type="EMBL" id="DAEPXK010000021">
    <property type="protein sequence ID" value="HBH1542694.1"/>
    <property type="molecule type" value="Genomic_DNA"/>
</dbReference>
<sequence length="110" mass="12070">MKVAYIFSSTNTHKILDKMIIPQLEQGTHGVDVLGMFFFMDNTLFLSKGNPVGERLSKLHEKTDMIIMACDQCAIERGIENNLVDGATIGCFPNLYACLGSAGVDQVITL</sequence>
<dbReference type="EMBL" id="LK932505">
    <property type="protein sequence ID" value="CDS85546.1"/>
    <property type="molecule type" value="Genomic_DNA"/>
</dbReference>
<accession>A0A069ABR0</accession>
<evidence type="ECO:0000313" key="1">
    <source>
        <dbReference type="EMBL" id="CDS85546.1"/>
    </source>
</evidence>
<proteinExistence type="predicted"/>
<evidence type="ECO:0000313" key="10">
    <source>
        <dbReference type="Proteomes" id="UP000372533"/>
    </source>
</evidence>
<dbReference type="InterPro" id="IPR003787">
    <property type="entry name" value="Sulphur_relay_DsrE/F-like"/>
</dbReference>
<reference evidence="1" key="1">
    <citation type="submission" date="2014-07" db="EMBL/GenBank/DDBJ databases">
        <authorList>
            <person name="Monot Marc"/>
        </authorList>
    </citation>
    <scope>NUCLEOTIDE SEQUENCE</scope>
    <source>
        <strain evidence="3">7032989</strain>
        <strain evidence="2">7032994</strain>
    </source>
</reference>
<dbReference type="EMBL" id="DAEQIJ010000003">
    <property type="protein sequence ID" value="HBH2619308.1"/>
    <property type="molecule type" value="Genomic_DNA"/>
</dbReference>
<dbReference type="Pfam" id="PF02635">
    <property type="entry name" value="DsrE"/>
    <property type="match status" value="1"/>
</dbReference>
<dbReference type="AlphaFoldDB" id="A0A069ABR0"/>
<dbReference type="KEGG" id="pdf:CD630DERM_23690"/>
<evidence type="ECO:0000313" key="6">
    <source>
        <dbReference type="EMBL" id="SJS52972.1"/>
    </source>
</evidence>
<dbReference type="SMR" id="A0A069ABR0"/>
<evidence type="ECO:0000313" key="8">
    <source>
        <dbReference type="EMBL" id="VHY15279.1"/>
    </source>
</evidence>
<dbReference type="Proteomes" id="UP000189137">
    <property type="component" value="Unassembled WGS sequence"/>
</dbReference>
<gene>
    <name evidence="3" type="ORF">BN1095_330002</name>
    <name evidence="1" type="ORF">BN1096_520344</name>
    <name evidence="2" type="ORF">BN1097_630275</name>
    <name evidence="4" type="ORF">KRM00_002183</name>
    <name evidence="5" type="ORF">KRQ00_001044</name>
    <name evidence="8" type="ORF">SAMEA1402366_02864</name>
    <name evidence="7" type="ORF">SAMEA1402399_00375</name>
    <name evidence="6" type="ORF">SAMEA3375112_02326</name>
</gene>
<dbReference type="NCBIfam" id="NF040732">
    <property type="entry name" value="DsrE_rel_SaoD"/>
    <property type="match status" value="1"/>
</dbReference>
<evidence type="ECO:0000313" key="3">
    <source>
        <dbReference type="EMBL" id="CDT12719.1"/>
    </source>
</evidence>
<dbReference type="EMBL" id="LK932402">
    <property type="protein sequence ID" value="CDS87853.1"/>
    <property type="molecule type" value="Genomic_DNA"/>
</dbReference>
<dbReference type="Proteomes" id="UP000878956">
    <property type="component" value="Unassembled WGS sequence"/>
</dbReference>
<evidence type="ECO:0000313" key="5">
    <source>
        <dbReference type="EMBL" id="HBH2619308.1"/>
    </source>
</evidence>
<name>A0A069ABR0_CLODI</name>
<evidence type="ECO:0000313" key="9">
    <source>
        <dbReference type="Proteomes" id="UP000189137"/>
    </source>
</evidence>
<organism evidence="1">
    <name type="scientific">Clostridioides difficile</name>
    <name type="common">Peptoclostridium difficile</name>
    <dbReference type="NCBI Taxonomy" id="1496"/>
    <lineage>
        <taxon>Bacteria</taxon>
        <taxon>Bacillati</taxon>
        <taxon>Bacillota</taxon>
        <taxon>Clostridia</taxon>
        <taxon>Peptostreptococcales</taxon>
        <taxon>Peptostreptococcaceae</taxon>
        <taxon>Clostridioides</taxon>
    </lineage>
</organism>
<dbReference type="EMBL" id="CAAJVP010000015">
    <property type="protein sequence ID" value="VHY15279.1"/>
    <property type="molecule type" value="Genomic_DNA"/>
</dbReference>
<dbReference type="SUPFAM" id="SSF75169">
    <property type="entry name" value="DsrEFH-like"/>
    <property type="match status" value="1"/>
</dbReference>
<dbReference type="Proteomes" id="UP000411588">
    <property type="component" value="Unassembled WGS sequence"/>
</dbReference>
<evidence type="ECO:0000313" key="7">
    <source>
        <dbReference type="EMBL" id="VFD29335.1"/>
    </source>
</evidence>
<evidence type="ECO:0000313" key="4">
    <source>
        <dbReference type="EMBL" id="HBH1542694.1"/>
    </source>
</evidence>
<reference evidence="7 11" key="3">
    <citation type="submission" date="2019-02" db="EMBL/GenBank/DDBJ databases">
        <authorList>
            <consortium name="Pathogen Informatics"/>
        </authorList>
    </citation>
    <scope>NUCLEOTIDE SEQUENCE [LARGE SCALE GENOMIC DNA]</scope>
    <source>
        <strain evidence="7">Clo34</strain>
        <strain evidence="11">clo34</strain>
        <strain evidence="8">Tl291</strain>
        <strain evidence="10">tl291</strain>
        <strain evidence="6 9">VRECD0157</strain>
    </source>
</reference>
<dbReference type="Proteomes" id="UP000372533">
    <property type="component" value="Unassembled WGS sequence"/>
</dbReference>
<dbReference type="PATRIC" id="fig|1496.1371.peg.89"/>
<dbReference type="EMBL" id="FUPS01000007">
    <property type="protein sequence ID" value="SJS52972.1"/>
    <property type="molecule type" value="Genomic_DNA"/>
</dbReference>
<dbReference type="OMA" id="GMMFFDD"/>